<evidence type="ECO:0000313" key="1">
    <source>
        <dbReference type="EMBL" id="GHB67694.1"/>
    </source>
</evidence>
<organism evidence="1 2">
    <name type="scientific">Persicitalea jodogahamensis</name>
    <dbReference type="NCBI Taxonomy" id="402147"/>
    <lineage>
        <taxon>Bacteria</taxon>
        <taxon>Pseudomonadati</taxon>
        <taxon>Bacteroidota</taxon>
        <taxon>Cytophagia</taxon>
        <taxon>Cytophagales</taxon>
        <taxon>Spirosomataceae</taxon>
        <taxon>Persicitalea</taxon>
    </lineage>
</organism>
<dbReference type="InterPro" id="IPR029063">
    <property type="entry name" value="SAM-dependent_MTases_sf"/>
</dbReference>
<evidence type="ECO:0000313" key="2">
    <source>
        <dbReference type="Proteomes" id="UP000598271"/>
    </source>
</evidence>
<dbReference type="Proteomes" id="UP000598271">
    <property type="component" value="Unassembled WGS sequence"/>
</dbReference>
<dbReference type="AlphaFoldDB" id="A0A8J3D3C2"/>
<protein>
    <submittedName>
        <fullName evidence="1">Uncharacterized protein</fullName>
    </submittedName>
</protein>
<name>A0A8J3D3C2_9BACT</name>
<dbReference type="Pfam" id="PF01209">
    <property type="entry name" value="Ubie_methyltran"/>
    <property type="match status" value="1"/>
</dbReference>
<dbReference type="PANTHER" id="PTHR43591:SF24">
    <property type="entry name" value="2-METHOXY-6-POLYPRENYL-1,4-BENZOQUINOL METHYLASE, MITOCHONDRIAL"/>
    <property type="match status" value="1"/>
</dbReference>
<dbReference type="PANTHER" id="PTHR43591">
    <property type="entry name" value="METHYLTRANSFERASE"/>
    <property type="match status" value="1"/>
</dbReference>
<keyword evidence="2" id="KW-1185">Reference proteome</keyword>
<dbReference type="SUPFAM" id="SSF53335">
    <property type="entry name" value="S-adenosyl-L-methionine-dependent methyltransferases"/>
    <property type="match status" value="1"/>
</dbReference>
<dbReference type="Gene3D" id="3.40.50.150">
    <property type="entry name" value="Vaccinia Virus protein VP39"/>
    <property type="match status" value="1"/>
</dbReference>
<dbReference type="GO" id="GO:0008168">
    <property type="term" value="F:methyltransferase activity"/>
    <property type="evidence" value="ECO:0007669"/>
    <property type="project" value="TreeGrafter"/>
</dbReference>
<accession>A0A8J3D3C2</accession>
<sequence length="301" mass="33602">MTHPEFLDALVCPTTHTALTIADDGKSLTSQDGVTYEVGDTGIVNMLYPKELLPGDAHEQYLYDQAFLRYDRGVSWVFETLDHSDEAATRQFMISLMDLKPGMTALEVGAGTGKDSALILEKVKPGGTAVLSDLSPNMLKLAQDKLNTAEVNVHYFLGNGSYLPFKDDTFDAVFHFGGINTFSERKKAFDELTRVVRPGGKVVVGDESIAPWMRSQPTYQTLLKANPLFRAEVPMEDVPANVENFKLHYIFGNAFYVMEYTVRENAPEIDIDLPIPGKDFVDNWRLRAEKANDTMSESENE</sequence>
<comment type="caution">
    <text evidence="1">The sequence shown here is derived from an EMBL/GenBank/DDBJ whole genome shotgun (WGS) entry which is preliminary data.</text>
</comment>
<dbReference type="CDD" id="cd02440">
    <property type="entry name" value="AdoMet_MTases"/>
    <property type="match status" value="1"/>
</dbReference>
<dbReference type="EMBL" id="BMXF01000002">
    <property type="protein sequence ID" value="GHB67694.1"/>
    <property type="molecule type" value="Genomic_DNA"/>
</dbReference>
<reference evidence="1 2" key="1">
    <citation type="journal article" date="2014" name="Int. J. Syst. Evol. Microbiol.">
        <title>Complete genome sequence of Corynebacterium casei LMG S-19264T (=DSM 44701T), isolated from a smear-ripened cheese.</title>
        <authorList>
            <consortium name="US DOE Joint Genome Institute (JGI-PGF)"/>
            <person name="Walter F."/>
            <person name="Albersmeier A."/>
            <person name="Kalinowski J."/>
            <person name="Ruckert C."/>
        </authorList>
    </citation>
    <scope>NUCLEOTIDE SEQUENCE [LARGE SCALE GENOMIC DNA]</scope>
    <source>
        <strain evidence="1 2">KCTC 12866</strain>
    </source>
</reference>
<proteinExistence type="predicted"/>
<dbReference type="RefSeq" id="WP_189564427.1">
    <property type="nucleotide sequence ID" value="NZ_BMXF01000002.1"/>
</dbReference>
<gene>
    <name evidence="1" type="ORF">GCM10007390_21250</name>
</gene>